<gene>
    <name evidence="2" type="ORF">GP486_002191</name>
</gene>
<accession>A0A9P8LFG7</accession>
<dbReference type="Proteomes" id="UP000750711">
    <property type="component" value="Unassembled WGS sequence"/>
</dbReference>
<proteinExistence type="predicted"/>
<organism evidence="2 3">
    <name type="scientific">Trichoglossum hirsutum</name>
    <dbReference type="NCBI Taxonomy" id="265104"/>
    <lineage>
        <taxon>Eukaryota</taxon>
        <taxon>Fungi</taxon>
        <taxon>Dikarya</taxon>
        <taxon>Ascomycota</taxon>
        <taxon>Pezizomycotina</taxon>
        <taxon>Geoglossomycetes</taxon>
        <taxon>Geoglossales</taxon>
        <taxon>Geoglossaceae</taxon>
        <taxon>Trichoglossum</taxon>
    </lineage>
</organism>
<feature type="region of interest" description="Disordered" evidence="1">
    <location>
        <begin position="498"/>
        <end position="518"/>
    </location>
</feature>
<protein>
    <submittedName>
        <fullName evidence="2">Uncharacterized protein</fullName>
    </submittedName>
</protein>
<reference evidence="2" key="1">
    <citation type="submission" date="2021-03" db="EMBL/GenBank/DDBJ databases">
        <title>Comparative genomics and phylogenomic investigation of the class Geoglossomycetes provide insights into ecological specialization and systematics.</title>
        <authorList>
            <person name="Melie T."/>
            <person name="Pirro S."/>
            <person name="Miller A.N."/>
            <person name="Quandt A."/>
        </authorList>
    </citation>
    <scope>NUCLEOTIDE SEQUENCE</scope>
    <source>
        <strain evidence="2">CAQ_001_2017</strain>
    </source>
</reference>
<comment type="caution">
    <text evidence="2">The sequence shown here is derived from an EMBL/GenBank/DDBJ whole genome shotgun (WGS) entry which is preliminary data.</text>
</comment>
<sequence>MPGPGVDLGDERGLDLLGRAQEAGLRNICQCHLRLLAAGAFGLQNNMSRDTICRRLEAVYRHRDNLQEFKRSNAGWFRRDRRPAVPEDSLGVFLYVPLSNTRFGFNEVQVFERFAGEESWQVWQKDGTINVERLFWYLNLSDFRRMIDIEFAVYRHHHRTPQGAPRLGWRRNMFYSLIQQLVRQDPGYYGLHAAARPDKAWRLISYPYITKDTDTDGDTTGFLHIDLGLDNYLKDERGGSRLTSSLSLDDERKDGCTLVVKGFQRHLGQWIKKLQRRRGRGFGFTTNCNNDVYRAEDRALWGEPEPVPCQAWGVRITLPQLIHGSTTKSVRQRRTILPWFTAICDNHEDLEIGCVRWSELRRCHLDLEVPARDAGGQGWRFGAPKERFLGSEVLGSSSALGDALVGRRMWTDPSVLRERDLLLGSNCQTAMEYVNAVRNRLVEQYRKAFEIMVRNEIQSFGPASYFKTVKAQEAGFPWLQQLIESLHSSTVLPAAGQVTKRKRMPERMSQRNVRCRKR</sequence>
<evidence type="ECO:0000313" key="3">
    <source>
        <dbReference type="Proteomes" id="UP000750711"/>
    </source>
</evidence>
<name>A0A9P8LFG7_9PEZI</name>
<dbReference type="EMBL" id="JAGHQM010000231">
    <property type="protein sequence ID" value="KAH0563246.1"/>
    <property type="molecule type" value="Genomic_DNA"/>
</dbReference>
<evidence type="ECO:0000313" key="2">
    <source>
        <dbReference type="EMBL" id="KAH0563246.1"/>
    </source>
</evidence>
<evidence type="ECO:0000256" key="1">
    <source>
        <dbReference type="SAM" id="MobiDB-lite"/>
    </source>
</evidence>
<keyword evidence="3" id="KW-1185">Reference proteome</keyword>
<dbReference type="AlphaFoldDB" id="A0A9P8LFG7"/>